<accession>A0AAV4NWC4</accession>
<keyword evidence="2" id="KW-1185">Reference proteome</keyword>
<proteinExistence type="predicted"/>
<evidence type="ECO:0000313" key="2">
    <source>
        <dbReference type="Proteomes" id="UP001054945"/>
    </source>
</evidence>
<reference evidence="1 2" key="1">
    <citation type="submission" date="2021-06" db="EMBL/GenBank/DDBJ databases">
        <title>Caerostris extrusa draft genome.</title>
        <authorList>
            <person name="Kono N."/>
            <person name="Arakawa K."/>
        </authorList>
    </citation>
    <scope>NUCLEOTIDE SEQUENCE [LARGE SCALE GENOMIC DNA]</scope>
</reference>
<name>A0AAV4NWC4_CAEEX</name>
<dbReference type="Proteomes" id="UP001054945">
    <property type="component" value="Unassembled WGS sequence"/>
</dbReference>
<protein>
    <submittedName>
        <fullName evidence="1">Uncharacterized protein</fullName>
    </submittedName>
</protein>
<comment type="caution">
    <text evidence="1">The sequence shown here is derived from an EMBL/GenBank/DDBJ whole genome shotgun (WGS) entry which is preliminary data.</text>
</comment>
<gene>
    <name evidence="1" type="ORF">CEXT_309381</name>
</gene>
<organism evidence="1 2">
    <name type="scientific">Caerostris extrusa</name>
    <name type="common">Bark spider</name>
    <name type="synonym">Caerostris bankana</name>
    <dbReference type="NCBI Taxonomy" id="172846"/>
    <lineage>
        <taxon>Eukaryota</taxon>
        <taxon>Metazoa</taxon>
        <taxon>Ecdysozoa</taxon>
        <taxon>Arthropoda</taxon>
        <taxon>Chelicerata</taxon>
        <taxon>Arachnida</taxon>
        <taxon>Araneae</taxon>
        <taxon>Araneomorphae</taxon>
        <taxon>Entelegynae</taxon>
        <taxon>Araneoidea</taxon>
        <taxon>Araneidae</taxon>
        <taxon>Caerostris</taxon>
    </lineage>
</organism>
<sequence length="118" mass="13317">MISAFRLTTCQTVISHTRLALLLYLEKAKLSIAAQQISSAQARHICCAQHSEWHTPDGRLTIPADVAALQLHRPAVSCHAKEITSCKYTGRVFFDHFRSTVQQTFYDQASTYLCYKLS</sequence>
<dbReference type="AlphaFoldDB" id="A0AAV4NWC4"/>
<evidence type="ECO:0000313" key="1">
    <source>
        <dbReference type="EMBL" id="GIX89109.1"/>
    </source>
</evidence>
<dbReference type="EMBL" id="BPLR01021393">
    <property type="protein sequence ID" value="GIX89109.1"/>
    <property type="molecule type" value="Genomic_DNA"/>
</dbReference>